<evidence type="ECO:0000256" key="1">
    <source>
        <dbReference type="SAM" id="MobiDB-lite"/>
    </source>
</evidence>
<feature type="region of interest" description="Disordered" evidence="1">
    <location>
        <begin position="108"/>
        <end position="131"/>
    </location>
</feature>
<keyword evidence="2" id="KW-0812">Transmembrane</keyword>
<evidence type="ECO:0000256" key="2">
    <source>
        <dbReference type="SAM" id="Phobius"/>
    </source>
</evidence>
<protein>
    <submittedName>
        <fullName evidence="3">Unnamed protein product</fullName>
    </submittedName>
</protein>
<dbReference type="EMBL" id="AB046007">
    <property type="protein sequence ID" value="BAB01589.1"/>
    <property type="molecule type" value="mRNA"/>
</dbReference>
<keyword evidence="2" id="KW-1133">Transmembrane helix</keyword>
<evidence type="ECO:0000313" key="3">
    <source>
        <dbReference type="EMBL" id="BAB01589.1"/>
    </source>
</evidence>
<proteinExistence type="evidence at transcript level"/>
<accession>Q9N0C3</accession>
<feature type="transmembrane region" description="Helical" evidence="2">
    <location>
        <begin position="52"/>
        <end position="73"/>
    </location>
</feature>
<keyword evidence="2" id="KW-0472">Membrane</keyword>
<organism evidence="3">
    <name type="scientific">Macaca fascicularis</name>
    <name type="common">Crab-eating macaque</name>
    <name type="synonym">Cynomolgus monkey</name>
    <dbReference type="NCBI Taxonomy" id="9541"/>
    <lineage>
        <taxon>Eukaryota</taxon>
        <taxon>Metazoa</taxon>
        <taxon>Chordata</taxon>
        <taxon>Craniata</taxon>
        <taxon>Vertebrata</taxon>
        <taxon>Euteleostomi</taxon>
        <taxon>Mammalia</taxon>
        <taxon>Eutheria</taxon>
        <taxon>Euarchontoglires</taxon>
        <taxon>Primates</taxon>
        <taxon>Haplorrhini</taxon>
        <taxon>Catarrhini</taxon>
        <taxon>Cercopithecidae</taxon>
        <taxon>Cercopithecinae</taxon>
        <taxon>Macaca</taxon>
    </lineage>
</organism>
<sequence>MYGDIFNATGGPEAAVDSALAPGATVKAEGALPLELATARGMRDGAATKPDLPTYLLLFFLLLLSVALVVLFIGCQLRHSAFAALPHDRIAARCPRALEDAGRCSVGLSHGRRAPSPDLAKSSQLEPGREGMMPGIAGPWEHCALTQRPFLN</sequence>
<dbReference type="AlphaFoldDB" id="Q9N0C3"/>
<name>Q9N0C3_MACFA</name>
<reference evidence="3" key="1">
    <citation type="journal article" date="2001" name="Gene">
        <title>Assignment of 118 novel cDNAs of cynomolgus monkey brain to human chromosomes.</title>
        <authorList>
            <person name="Osada N."/>
            <person name="Hida M."/>
            <person name="Kususda J."/>
            <person name="Tanuma R."/>
            <person name="Iseki K."/>
            <person name="Hirata M."/>
            <person name="Suto Y."/>
            <person name="Hirai M."/>
            <person name="Terao K."/>
            <person name="Suzuki Y."/>
            <person name="Sugano S."/>
            <person name="Hashimoto K."/>
        </authorList>
    </citation>
    <scope>NUCLEOTIDE SEQUENCE</scope>
</reference>